<dbReference type="AlphaFoldDB" id="A0A6J8A5H4"/>
<feature type="chain" id="PRO_5026927418" description="Glucose/Sorbosone dehydrogenase domain-containing protein" evidence="1">
    <location>
        <begin position="26"/>
        <end position="429"/>
    </location>
</feature>
<evidence type="ECO:0000313" key="3">
    <source>
        <dbReference type="EMBL" id="CAC5361085.1"/>
    </source>
</evidence>
<keyword evidence="4" id="KW-1185">Reference proteome</keyword>
<dbReference type="OrthoDB" id="10266706at2759"/>
<name>A0A6J8A5H4_MYTCO</name>
<evidence type="ECO:0000259" key="2">
    <source>
        <dbReference type="Pfam" id="PF07995"/>
    </source>
</evidence>
<sequence length="429" mass="47943">MEVYIMCFRRLLIVLIVTLESMCKSEDCYCLRKLVGDIDSPVFVEQDPVNRRYYVAQQSGVVHIYSKDWEKESKPLVNLTNDVHISNNIWDERGLLSIALHPQFHSNNLIFTYSIRLINGKEYAVVSKLEIRPDLLKEDIILAIEQANQKLNGGQALFGNDGNLYVSIGDGGSLDNKNISFAQSSLSLLGKILRINIDKTEVVDDHLLFYSVPDDNPFVGKTSWRSEIFALGARNMWRCSVDKGTGYLYCGDVGDTDTEEINLIKSGKNYGWNIFEGSVAKINRTKNEAIANEGPIYSYSHGDMGHAVVGGYVYRGKAFSSLFGQYIFGDYVSGKLFRLKLNESNSKYNFAQCTQNKCPCDARDKPGKFLQSFSTDNEGELLILTKQKGEILKLIPPLSAVTTCGSCQLLPSAVVLLCTSVIVTMLYSI</sequence>
<feature type="signal peptide" evidence="1">
    <location>
        <begin position="1"/>
        <end position="25"/>
    </location>
</feature>
<dbReference type="Gene3D" id="2.120.10.30">
    <property type="entry name" value="TolB, C-terminal domain"/>
    <property type="match status" value="1"/>
</dbReference>
<gene>
    <name evidence="3" type="ORF">MCOR_3338</name>
</gene>
<dbReference type="Proteomes" id="UP000507470">
    <property type="component" value="Unassembled WGS sequence"/>
</dbReference>
<dbReference type="InterPro" id="IPR012938">
    <property type="entry name" value="Glc/Sorbosone_DH"/>
</dbReference>
<organism evidence="3 4">
    <name type="scientific">Mytilus coruscus</name>
    <name type="common">Sea mussel</name>
    <dbReference type="NCBI Taxonomy" id="42192"/>
    <lineage>
        <taxon>Eukaryota</taxon>
        <taxon>Metazoa</taxon>
        <taxon>Spiralia</taxon>
        <taxon>Lophotrochozoa</taxon>
        <taxon>Mollusca</taxon>
        <taxon>Bivalvia</taxon>
        <taxon>Autobranchia</taxon>
        <taxon>Pteriomorphia</taxon>
        <taxon>Mytilida</taxon>
        <taxon>Mytiloidea</taxon>
        <taxon>Mytilidae</taxon>
        <taxon>Mytilinae</taxon>
        <taxon>Mytilus</taxon>
    </lineage>
</organism>
<keyword evidence="1" id="KW-0732">Signal</keyword>
<accession>A0A6J8A5H4</accession>
<evidence type="ECO:0000313" key="4">
    <source>
        <dbReference type="Proteomes" id="UP000507470"/>
    </source>
</evidence>
<dbReference type="InterPro" id="IPR011042">
    <property type="entry name" value="6-blade_b-propeller_TolB-like"/>
</dbReference>
<evidence type="ECO:0000256" key="1">
    <source>
        <dbReference type="SAM" id="SignalP"/>
    </source>
</evidence>
<dbReference type="PANTHER" id="PTHR19328:SF75">
    <property type="entry name" value="ALDOSE SUGAR DEHYDROGENASE YLII"/>
    <property type="match status" value="1"/>
</dbReference>
<dbReference type="SUPFAM" id="SSF50952">
    <property type="entry name" value="Soluble quinoprotein glucose dehydrogenase"/>
    <property type="match status" value="1"/>
</dbReference>
<proteinExistence type="predicted"/>
<protein>
    <recommendedName>
        <fullName evidence="2">Glucose/Sorbosone dehydrogenase domain-containing protein</fullName>
    </recommendedName>
</protein>
<feature type="domain" description="Glucose/Sorbosone dehydrogenase" evidence="2">
    <location>
        <begin position="51"/>
        <end position="347"/>
    </location>
</feature>
<reference evidence="3 4" key="1">
    <citation type="submission" date="2020-06" db="EMBL/GenBank/DDBJ databases">
        <authorList>
            <person name="Li R."/>
            <person name="Bekaert M."/>
        </authorList>
    </citation>
    <scope>NUCLEOTIDE SEQUENCE [LARGE SCALE GENOMIC DNA]</scope>
    <source>
        <strain evidence="4">wild</strain>
    </source>
</reference>
<dbReference type="InterPro" id="IPR011041">
    <property type="entry name" value="Quinoprot_gluc/sorb_DH_b-prop"/>
</dbReference>
<dbReference type="PANTHER" id="PTHR19328">
    <property type="entry name" value="HEDGEHOG-INTERACTING PROTEIN"/>
    <property type="match status" value="1"/>
</dbReference>
<dbReference type="EMBL" id="CACVKT020000583">
    <property type="protein sequence ID" value="CAC5361085.1"/>
    <property type="molecule type" value="Genomic_DNA"/>
</dbReference>
<dbReference type="Pfam" id="PF07995">
    <property type="entry name" value="GSDH"/>
    <property type="match status" value="1"/>
</dbReference>